<feature type="transmembrane region" description="Helical" evidence="2">
    <location>
        <begin position="17"/>
        <end position="36"/>
    </location>
</feature>
<evidence type="ECO:0000256" key="2">
    <source>
        <dbReference type="SAM" id="Phobius"/>
    </source>
</evidence>
<protein>
    <submittedName>
        <fullName evidence="3">Uncharacterized protein</fullName>
    </submittedName>
</protein>
<dbReference type="AlphaFoldDB" id="A0A9P7B2Q6"/>
<gene>
    <name evidence="3" type="ORF">C6P46_001058</name>
</gene>
<evidence type="ECO:0000256" key="1">
    <source>
        <dbReference type="SAM" id="Coils"/>
    </source>
</evidence>
<dbReference type="OrthoDB" id="2528382at2759"/>
<evidence type="ECO:0000313" key="3">
    <source>
        <dbReference type="EMBL" id="KAG0655298.1"/>
    </source>
</evidence>
<keyword evidence="1" id="KW-0175">Coiled coil</keyword>
<keyword evidence="2" id="KW-1133">Transmembrane helix</keyword>
<dbReference type="Proteomes" id="UP000777482">
    <property type="component" value="Unassembled WGS sequence"/>
</dbReference>
<comment type="caution">
    <text evidence="3">The sequence shown here is derived from an EMBL/GenBank/DDBJ whole genome shotgun (WGS) entry which is preliminary data.</text>
</comment>
<keyword evidence="2" id="KW-0812">Transmembrane</keyword>
<keyword evidence="4" id="KW-1185">Reference proteome</keyword>
<reference evidence="3 4" key="1">
    <citation type="submission" date="2020-11" db="EMBL/GenBank/DDBJ databases">
        <title>Kefir isolates.</title>
        <authorList>
            <person name="Marcisauskas S."/>
            <person name="Kim Y."/>
            <person name="Blasche S."/>
        </authorList>
    </citation>
    <scope>NUCLEOTIDE SEQUENCE [LARGE SCALE GENOMIC DNA]</scope>
    <source>
        <strain evidence="3 4">KR</strain>
    </source>
</reference>
<sequence length="97" mass="10726">MSEGSTSPIFRRQLKGVAAHCLIVLVTFGLELYLIASHALLTVIKLVSSAETGLEDYSDLSLAEQEKEAWRKERAALRAEIARLRGKDADSDLVNLR</sequence>
<dbReference type="EMBL" id="PUHQ01000124">
    <property type="protein sequence ID" value="KAG0655298.1"/>
    <property type="molecule type" value="Genomic_DNA"/>
</dbReference>
<organism evidence="3 4">
    <name type="scientific">Rhodotorula mucilaginosa</name>
    <name type="common">Yeast</name>
    <name type="synonym">Rhodotorula rubra</name>
    <dbReference type="NCBI Taxonomy" id="5537"/>
    <lineage>
        <taxon>Eukaryota</taxon>
        <taxon>Fungi</taxon>
        <taxon>Dikarya</taxon>
        <taxon>Basidiomycota</taxon>
        <taxon>Pucciniomycotina</taxon>
        <taxon>Microbotryomycetes</taxon>
        <taxon>Sporidiobolales</taxon>
        <taxon>Sporidiobolaceae</taxon>
        <taxon>Rhodotorula</taxon>
    </lineage>
</organism>
<keyword evidence="2" id="KW-0472">Membrane</keyword>
<accession>A0A9P7B2Q6</accession>
<evidence type="ECO:0000313" key="4">
    <source>
        <dbReference type="Proteomes" id="UP000777482"/>
    </source>
</evidence>
<feature type="coiled-coil region" evidence="1">
    <location>
        <begin position="60"/>
        <end position="87"/>
    </location>
</feature>
<proteinExistence type="predicted"/>
<name>A0A9P7B2Q6_RHOMI</name>